<proteinExistence type="predicted"/>
<dbReference type="Gene3D" id="3.30.9.10">
    <property type="entry name" value="D-Amino Acid Oxidase, subunit A, domain 2"/>
    <property type="match status" value="1"/>
</dbReference>
<name>A0ABR4FK51_9EURO</name>
<keyword evidence="2" id="KW-0274">FAD</keyword>
<dbReference type="PRINTS" id="PR00420">
    <property type="entry name" value="RNGMNOXGNASE"/>
</dbReference>
<dbReference type="Gene3D" id="3.40.30.120">
    <property type="match status" value="1"/>
</dbReference>
<dbReference type="InterPro" id="IPR050641">
    <property type="entry name" value="RIFMO-like"/>
</dbReference>
<dbReference type="InterPro" id="IPR036188">
    <property type="entry name" value="FAD/NAD-bd_sf"/>
</dbReference>
<evidence type="ECO:0000256" key="3">
    <source>
        <dbReference type="ARBA" id="ARBA00023002"/>
    </source>
</evidence>
<keyword evidence="1" id="KW-0285">Flavoprotein</keyword>
<dbReference type="InterPro" id="IPR002938">
    <property type="entry name" value="FAD-bd"/>
</dbReference>
<organism evidence="5 6">
    <name type="scientific">Aspergillus keveii</name>
    <dbReference type="NCBI Taxonomy" id="714993"/>
    <lineage>
        <taxon>Eukaryota</taxon>
        <taxon>Fungi</taxon>
        <taxon>Dikarya</taxon>
        <taxon>Ascomycota</taxon>
        <taxon>Pezizomycotina</taxon>
        <taxon>Eurotiomycetes</taxon>
        <taxon>Eurotiomycetidae</taxon>
        <taxon>Eurotiales</taxon>
        <taxon>Aspergillaceae</taxon>
        <taxon>Aspergillus</taxon>
        <taxon>Aspergillus subgen. Nidulantes</taxon>
    </lineage>
</organism>
<evidence type="ECO:0000313" key="6">
    <source>
        <dbReference type="Proteomes" id="UP001610563"/>
    </source>
</evidence>
<dbReference type="Pfam" id="PF01494">
    <property type="entry name" value="FAD_binding_3"/>
    <property type="match status" value="1"/>
</dbReference>
<keyword evidence="3" id="KW-0560">Oxidoreductase</keyword>
<dbReference type="PANTHER" id="PTHR43004:SF8">
    <property type="entry name" value="FAD-BINDING DOMAIN-CONTAINING PROTEIN-RELATED"/>
    <property type="match status" value="1"/>
</dbReference>
<gene>
    <name evidence="5" type="ORF">BJX66DRAFT_344791</name>
</gene>
<dbReference type="PANTHER" id="PTHR43004">
    <property type="entry name" value="TRK SYSTEM POTASSIUM UPTAKE PROTEIN"/>
    <property type="match status" value="1"/>
</dbReference>
<dbReference type="EMBL" id="JBFTWV010000224">
    <property type="protein sequence ID" value="KAL2783615.1"/>
    <property type="molecule type" value="Genomic_DNA"/>
</dbReference>
<evidence type="ECO:0000313" key="5">
    <source>
        <dbReference type="EMBL" id="KAL2783615.1"/>
    </source>
</evidence>
<reference evidence="5 6" key="1">
    <citation type="submission" date="2024-07" db="EMBL/GenBank/DDBJ databases">
        <title>Section-level genome sequencing and comparative genomics of Aspergillus sections Usti and Cavernicolus.</title>
        <authorList>
            <consortium name="Lawrence Berkeley National Laboratory"/>
            <person name="Nybo J.L."/>
            <person name="Vesth T.C."/>
            <person name="Theobald S."/>
            <person name="Frisvad J.C."/>
            <person name="Larsen T.O."/>
            <person name="Kjaerboelling I."/>
            <person name="Rothschild-Mancinelli K."/>
            <person name="Lyhne E.K."/>
            <person name="Kogle M.E."/>
            <person name="Barry K."/>
            <person name="Clum A."/>
            <person name="Na H."/>
            <person name="Ledsgaard L."/>
            <person name="Lin J."/>
            <person name="Lipzen A."/>
            <person name="Kuo A."/>
            <person name="Riley R."/>
            <person name="Mondo S."/>
            <person name="Labutti K."/>
            <person name="Haridas S."/>
            <person name="Pangalinan J."/>
            <person name="Salamov A.A."/>
            <person name="Simmons B.A."/>
            <person name="Magnuson J.K."/>
            <person name="Chen J."/>
            <person name="Drula E."/>
            <person name="Henrissat B."/>
            <person name="Wiebenga A."/>
            <person name="Lubbers R.J."/>
            <person name="Gomes A.C."/>
            <person name="Makela M.R."/>
            <person name="Stajich J."/>
            <person name="Grigoriev I.V."/>
            <person name="Mortensen U.H."/>
            <person name="De Vries R.P."/>
            <person name="Baker S.E."/>
            <person name="Andersen M.R."/>
        </authorList>
    </citation>
    <scope>NUCLEOTIDE SEQUENCE [LARGE SCALE GENOMIC DNA]</scope>
    <source>
        <strain evidence="5 6">CBS 209.92</strain>
    </source>
</reference>
<sequence length="593" mass="65965">MKEMEVDVLIVGAGVTGLTLALLLADFKVSALAISKHRGTAPSPRAHITNQRTMEVFRDLGVEERVRKVSVPLPGLGNSVMATGLADLEIARYRCYGGGPHQLTDFQEASPCEMVNSPQHILEPVMLECARERGADVRFYNEMVFIEQTASGGVVARILQRETGEEYLVRARYVVGADGGRSTVAEQLGFGFRGQPELISMISAWIEVDLAEYTTHRPSSIYWMLQPGSAYWVGSGTLITVKPWNEWMLNWQYDPTDGEPDTSDAAVIERVRSVLGLPGLELKVKDVSRWQVNNIIATEYRRGNVFLAGDAAHRHPPSSGLGSNTCVQDAYNLAWKLALVLLGKAEDSLLDSYHQERQPVGQQIVEHAIQTLHNMIRVPEVLGFGRNQSKEDGYKSLHHLFSDSPEAKTRLGKLREAVNLQNKRSNALGLQLGHRYEHSGAVLADGPFPKRVRDPILYYEPTTHPGGYMPHAWVEYEKRLVSTLDIVGHGRFGLIVGAAGKAWIPAAAQVSQELGIDLPVYMIGARCPYDDVYGEWEARQEITRWGALLVRPDRHIAWRAHDKRAPSHEERLRFALKQILGHVAKTNGDAKLV</sequence>
<dbReference type="Pfam" id="PF21274">
    <property type="entry name" value="Rng_hyd_C"/>
    <property type="match status" value="1"/>
</dbReference>
<keyword evidence="6" id="KW-1185">Reference proteome</keyword>
<dbReference type="Proteomes" id="UP001610563">
    <property type="component" value="Unassembled WGS sequence"/>
</dbReference>
<protein>
    <submittedName>
        <fullName evidence="5">2,4-dichlorophenol 6-monooxygenase</fullName>
    </submittedName>
</protein>
<evidence type="ECO:0000256" key="1">
    <source>
        <dbReference type="ARBA" id="ARBA00022630"/>
    </source>
</evidence>
<evidence type="ECO:0000256" key="2">
    <source>
        <dbReference type="ARBA" id="ARBA00022827"/>
    </source>
</evidence>
<feature type="domain" description="FAD-binding" evidence="4">
    <location>
        <begin position="5"/>
        <end position="367"/>
    </location>
</feature>
<dbReference type="Gene3D" id="3.50.50.60">
    <property type="entry name" value="FAD/NAD(P)-binding domain"/>
    <property type="match status" value="1"/>
</dbReference>
<accession>A0ABR4FK51</accession>
<evidence type="ECO:0000259" key="4">
    <source>
        <dbReference type="Pfam" id="PF01494"/>
    </source>
</evidence>
<dbReference type="SUPFAM" id="SSF51905">
    <property type="entry name" value="FAD/NAD(P)-binding domain"/>
    <property type="match status" value="1"/>
</dbReference>
<comment type="caution">
    <text evidence="5">The sequence shown here is derived from an EMBL/GenBank/DDBJ whole genome shotgun (WGS) entry which is preliminary data.</text>
</comment>